<organism evidence="4 5">
    <name type="scientific">Durusdinium trenchii</name>
    <dbReference type="NCBI Taxonomy" id="1381693"/>
    <lineage>
        <taxon>Eukaryota</taxon>
        <taxon>Sar</taxon>
        <taxon>Alveolata</taxon>
        <taxon>Dinophyceae</taxon>
        <taxon>Suessiales</taxon>
        <taxon>Symbiodiniaceae</taxon>
        <taxon>Durusdinium</taxon>
    </lineage>
</organism>
<dbReference type="EMBL" id="CAXAMN010027339">
    <property type="protein sequence ID" value="CAK9110121.1"/>
    <property type="molecule type" value="Genomic_DNA"/>
</dbReference>
<evidence type="ECO:0000256" key="2">
    <source>
        <dbReference type="SAM" id="MobiDB-lite"/>
    </source>
</evidence>
<dbReference type="PROSITE" id="PS50115">
    <property type="entry name" value="ARFGAP"/>
    <property type="match status" value="1"/>
</dbReference>
<dbReference type="InterPro" id="IPR035892">
    <property type="entry name" value="C2_domain_sf"/>
</dbReference>
<feature type="compositionally biased region" description="Polar residues" evidence="2">
    <location>
        <begin position="642"/>
        <end position="651"/>
    </location>
</feature>
<evidence type="ECO:0000313" key="4">
    <source>
        <dbReference type="EMBL" id="CAK9110121.1"/>
    </source>
</evidence>
<dbReference type="Proteomes" id="UP001642484">
    <property type="component" value="Unassembled WGS sequence"/>
</dbReference>
<dbReference type="SUPFAM" id="SSF49562">
    <property type="entry name" value="C2 domain (Calcium/lipid-binding domain, CaLB)"/>
    <property type="match status" value="1"/>
</dbReference>
<dbReference type="InterPro" id="IPR038508">
    <property type="entry name" value="ArfGAP_dom_sf"/>
</dbReference>
<dbReference type="CDD" id="cd08204">
    <property type="entry name" value="ArfGap"/>
    <property type="match status" value="1"/>
</dbReference>
<accession>A0ABP0SCQ1</accession>
<keyword evidence="5" id="KW-1185">Reference proteome</keyword>
<dbReference type="SUPFAM" id="SSF57863">
    <property type="entry name" value="ArfGap/RecO-like zinc finger"/>
    <property type="match status" value="1"/>
</dbReference>
<dbReference type="PANTHER" id="PTHR46419:SF2">
    <property type="entry name" value="ADP-RIBOSYLATION FACTOR GTPASE-ACTIVATING PROTEIN AGD5"/>
    <property type="match status" value="1"/>
</dbReference>
<feature type="region of interest" description="Disordered" evidence="2">
    <location>
        <begin position="789"/>
        <end position="826"/>
    </location>
</feature>
<proteinExistence type="predicted"/>
<name>A0ABP0SCQ1_9DINO</name>
<keyword evidence="1" id="KW-0479">Metal-binding</keyword>
<dbReference type="InterPro" id="IPR037278">
    <property type="entry name" value="ARFGAP/RecO"/>
</dbReference>
<protein>
    <recommendedName>
        <fullName evidence="3">Arf-GAP domain-containing protein</fullName>
    </recommendedName>
</protein>
<reference evidence="4 5" key="1">
    <citation type="submission" date="2024-02" db="EMBL/GenBank/DDBJ databases">
        <authorList>
            <person name="Chen Y."/>
            <person name="Shah S."/>
            <person name="Dougan E. K."/>
            <person name="Thang M."/>
            <person name="Chan C."/>
        </authorList>
    </citation>
    <scope>NUCLEOTIDE SEQUENCE [LARGE SCALE GENOMIC DNA]</scope>
</reference>
<gene>
    <name evidence="4" type="ORF">CCMP2556_LOCUS51214</name>
</gene>
<dbReference type="PANTHER" id="PTHR46419">
    <property type="entry name" value="ADP-RIBOSYLATION FACTOR GTPASE-ACTIVATING PROTEIN AGD5"/>
    <property type="match status" value="1"/>
</dbReference>
<dbReference type="PRINTS" id="PR00405">
    <property type="entry name" value="REVINTRACTNG"/>
</dbReference>
<dbReference type="Pfam" id="PF01412">
    <property type="entry name" value="ArfGap"/>
    <property type="match status" value="1"/>
</dbReference>
<evidence type="ECO:0000256" key="1">
    <source>
        <dbReference type="PROSITE-ProRule" id="PRU00288"/>
    </source>
</evidence>
<feature type="domain" description="Arf-GAP" evidence="3">
    <location>
        <begin position="345"/>
        <end position="457"/>
    </location>
</feature>
<feature type="region of interest" description="Disordered" evidence="2">
    <location>
        <begin position="629"/>
        <end position="657"/>
    </location>
</feature>
<dbReference type="SMART" id="SM00105">
    <property type="entry name" value="ArfGap"/>
    <property type="match status" value="1"/>
</dbReference>
<comment type="caution">
    <text evidence="4">The sequence shown here is derived from an EMBL/GenBank/DDBJ whole genome shotgun (WGS) entry which is preliminary data.</text>
</comment>
<keyword evidence="1" id="KW-0862">Zinc</keyword>
<evidence type="ECO:0000313" key="5">
    <source>
        <dbReference type="Proteomes" id="UP001642484"/>
    </source>
</evidence>
<keyword evidence="1" id="KW-0863">Zinc-finger</keyword>
<sequence length="901" mass="96179">MWSTPNYIHGVAPAVPVAQGCPAGHLLTLRWTTEVGFCGACGGPCMPGRLIKTCDVCRYNVCEACTLKATSSPTLLEAQPGPAWARAPAPLRPAAKVPNGLSSMPVPVARTCAHAAHARSGSLTGVDRSSYISYVPSYLAGSNGRSYVPPVQGAESRSYVPPAEGAGGPSYAPCEAGKTGTDGWSYTPFVTGGGSYVPPEPGGPSYVPPARGSPSYIPAVAASTGNRSYVPPGPGGTARYTATPVPLRYADVRTGRSEGSYIPPFTATGSRSWVPAPETSFTPPSRRPYGATMTLPSGGSFIQVPEAKLSNRSPSLTPSYTPSIESFVVTAWPGAKTPPEVKGSKKALSLEEHAALPENQECADCGAPRPDWASVNQGTLICIDCAGTHRSLGAHISKVKSLGLDKWKPDEVENFVSKGGNRKVNESLRKGGAPVAPQLGAPRAAWDIYIRRKYAEKAPLDTRLNGYHPKSLGAAQAGGSPSEGEGLKAVVPERSLNLHRELSCHLGTTCHQGLVMVDIASVDIGVERAQDLRMLGRFFLSLSVVLSLGSVTTDGTSSRRGSEKASWNPPERKELLWDAQERWLWCRVYDWDLIGFKQLAGEGRIDLLQFMERHGACGAQGVEVELFASSEDDGGSDSEASPTSHPTSFGTFNPEDPQDPAWRGTFIGLAKLQLTIIDMTGMLSSQQRKPIAQPRTEPFCTTSTHVTSGVASRAAFGRFDSRPRGLTQLPALHAAQDFLRPPSLKASAAARLEASHLGERLRASHQAVMASQIIIDRMEAKLMVADAWQASQDRSRPREPASRPPRPSCNLPLASRAMGPLQPGRAQISRPGYLPPWVSEETWSSMQNLASKAAAQREFGKPWKPKAVVRVKQLFFTRLSQLVCLSGLSGGGGDFRFKSQS</sequence>
<dbReference type="InterPro" id="IPR044520">
    <property type="entry name" value="ARF_GAP_AGD5/15"/>
</dbReference>
<dbReference type="Gene3D" id="1.10.220.150">
    <property type="entry name" value="Arf GTPase activating protein"/>
    <property type="match status" value="1"/>
</dbReference>
<evidence type="ECO:0000259" key="3">
    <source>
        <dbReference type="PROSITE" id="PS50115"/>
    </source>
</evidence>
<dbReference type="InterPro" id="IPR001164">
    <property type="entry name" value="ArfGAP_dom"/>
</dbReference>